<evidence type="ECO:0000313" key="2">
    <source>
        <dbReference type="Proteomes" id="UP001055811"/>
    </source>
</evidence>
<comment type="caution">
    <text evidence="1">The sequence shown here is derived from an EMBL/GenBank/DDBJ whole genome shotgun (WGS) entry which is preliminary data.</text>
</comment>
<dbReference type="Proteomes" id="UP001055811">
    <property type="component" value="Linkage Group LG01"/>
</dbReference>
<reference evidence="2" key="1">
    <citation type="journal article" date="2022" name="Mol. Ecol. Resour.">
        <title>The genomes of chicory, endive, great burdock and yacon provide insights into Asteraceae palaeo-polyploidization history and plant inulin production.</title>
        <authorList>
            <person name="Fan W."/>
            <person name="Wang S."/>
            <person name="Wang H."/>
            <person name="Wang A."/>
            <person name="Jiang F."/>
            <person name="Liu H."/>
            <person name="Zhao H."/>
            <person name="Xu D."/>
            <person name="Zhang Y."/>
        </authorList>
    </citation>
    <scope>NUCLEOTIDE SEQUENCE [LARGE SCALE GENOMIC DNA]</scope>
    <source>
        <strain evidence="2">cv. Punajuju</strain>
    </source>
</reference>
<keyword evidence="2" id="KW-1185">Reference proteome</keyword>
<organism evidence="1 2">
    <name type="scientific">Cichorium intybus</name>
    <name type="common">Chicory</name>
    <dbReference type="NCBI Taxonomy" id="13427"/>
    <lineage>
        <taxon>Eukaryota</taxon>
        <taxon>Viridiplantae</taxon>
        <taxon>Streptophyta</taxon>
        <taxon>Embryophyta</taxon>
        <taxon>Tracheophyta</taxon>
        <taxon>Spermatophyta</taxon>
        <taxon>Magnoliopsida</taxon>
        <taxon>eudicotyledons</taxon>
        <taxon>Gunneridae</taxon>
        <taxon>Pentapetalae</taxon>
        <taxon>asterids</taxon>
        <taxon>campanulids</taxon>
        <taxon>Asterales</taxon>
        <taxon>Asteraceae</taxon>
        <taxon>Cichorioideae</taxon>
        <taxon>Cichorieae</taxon>
        <taxon>Cichoriinae</taxon>
        <taxon>Cichorium</taxon>
    </lineage>
</organism>
<reference evidence="1 2" key="2">
    <citation type="journal article" date="2022" name="Mol. Ecol. Resour.">
        <title>The genomes of chicory, endive, great burdock and yacon provide insights into Asteraceae paleo-polyploidization history and plant inulin production.</title>
        <authorList>
            <person name="Fan W."/>
            <person name="Wang S."/>
            <person name="Wang H."/>
            <person name="Wang A."/>
            <person name="Jiang F."/>
            <person name="Liu H."/>
            <person name="Zhao H."/>
            <person name="Xu D."/>
            <person name="Zhang Y."/>
        </authorList>
    </citation>
    <scope>NUCLEOTIDE SEQUENCE [LARGE SCALE GENOMIC DNA]</scope>
    <source>
        <strain evidence="2">cv. Punajuju</strain>
        <tissue evidence="1">Leaves</tissue>
    </source>
</reference>
<gene>
    <name evidence="1" type="ORF">L2E82_05667</name>
</gene>
<name>A0ACB9H7R7_CICIN</name>
<protein>
    <submittedName>
        <fullName evidence="1">Uncharacterized protein</fullName>
    </submittedName>
</protein>
<evidence type="ECO:0000313" key="1">
    <source>
        <dbReference type="EMBL" id="KAI3791804.1"/>
    </source>
</evidence>
<sequence length="78" mass="8486">MGMRSEDLVDSHRREETRIGDAVNPGGVRSGGRREFNLTAPDKSGVVVNQLAGAFAVRGDVGRRTDDRVNSVDLQQPH</sequence>
<accession>A0ACB9H7R7</accession>
<dbReference type="EMBL" id="CM042009">
    <property type="protein sequence ID" value="KAI3791804.1"/>
    <property type="molecule type" value="Genomic_DNA"/>
</dbReference>
<proteinExistence type="predicted"/>